<dbReference type="PANTHER" id="PTHR44167:SF30">
    <property type="entry name" value="PHOSPHORYLASE KINASE"/>
    <property type="match status" value="1"/>
</dbReference>
<dbReference type="GO" id="GO:0004674">
    <property type="term" value="F:protein serine/threonine kinase activity"/>
    <property type="evidence" value="ECO:0007669"/>
    <property type="project" value="TreeGrafter"/>
</dbReference>
<reference evidence="3 4" key="1">
    <citation type="journal article" date="2012" name="Proc. Natl. Acad. Sci. U.S.A.">
        <title>Comparative genomics of Ceriporiopsis subvermispora and Phanerochaete chrysosporium provide insight into selective ligninolysis.</title>
        <authorList>
            <person name="Fernandez-Fueyo E."/>
            <person name="Ruiz-Duenas F.J."/>
            <person name="Ferreira P."/>
            <person name="Floudas D."/>
            <person name="Hibbett D.S."/>
            <person name="Canessa P."/>
            <person name="Larrondo L.F."/>
            <person name="James T.Y."/>
            <person name="Seelenfreund D."/>
            <person name="Lobos S."/>
            <person name="Polanco R."/>
            <person name="Tello M."/>
            <person name="Honda Y."/>
            <person name="Watanabe T."/>
            <person name="Watanabe T."/>
            <person name="Ryu J.S."/>
            <person name="Kubicek C.P."/>
            <person name="Schmoll M."/>
            <person name="Gaskell J."/>
            <person name="Hammel K.E."/>
            <person name="St John F.J."/>
            <person name="Vanden Wymelenberg A."/>
            <person name="Sabat G."/>
            <person name="Splinter BonDurant S."/>
            <person name="Syed K."/>
            <person name="Yadav J.S."/>
            <person name="Doddapaneni H."/>
            <person name="Subramanian V."/>
            <person name="Lavin J.L."/>
            <person name="Oguiza J.A."/>
            <person name="Perez G."/>
            <person name="Pisabarro A.G."/>
            <person name="Ramirez L."/>
            <person name="Santoyo F."/>
            <person name="Master E."/>
            <person name="Coutinho P.M."/>
            <person name="Henrissat B."/>
            <person name="Lombard V."/>
            <person name="Magnuson J.K."/>
            <person name="Kuees U."/>
            <person name="Hori C."/>
            <person name="Igarashi K."/>
            <person name="Samejima M."/>
            <person name="Held B.W."/>
            <person name="Barry K.W."/>
            <person name="LaButti K.M."/>
            <person name="Lapidus A."/>
            <person name="Lindquist E.A."/>
            <person name="Lucas S.M."/>
            <person name="Riley R."/>
            <person name="Salamov A.A."/>
            <person name="Hoffmeister D."/>
            <person name="Schwenk D."/>
            <person name="Hadar Y."/>
            <person name="Yarden O."/>
            <person name="de Vries R.P."/>
            <person name="Wiebenga A."/>
            <person name="Stenlid J."/>
            <person name="Eastwood D."/>
            <person name="Grigoriev I.V."/>
            <person name="Berka R.M."/>
            <person name="Blanchette R.A."/>
            <person name="Kersten P."/>
            <person name="Martinez A.T."/>
            <person name="Vicuna R."/>
            <person name="Cullen D."/>
        </authorList>
    </citation>
    <scope>NUCLEOTIDE SEQUENCE [LARGE SCALE GENOMIC DNA]</scope>
    <source>
        <strain evidence="3 4">B</strain>
    </source>
</reference>
<proteinExistence type="predicted"/>
<keyword evidence="4" id="KW-1185">Reference proteome</keyword>
<dbReference type="GO" id="GO:0005524">
    <property type="term" value="F:ATP binding"/>
    <property type="evidence" value="ECO:0007669"/>
    <property type="project" value="InterPro"/>
</dbReference>
<dbReference type="InterPro" id="IPR000719">
    <property type="entry name" value="Prot_kinase_dom"/>
</dbReference>
<protein>
    <recommendedName>
        <fullName evidence="2">Protein kinase domain-containing protein</fullName>
    </recommendedName>
</protein>
<dbReference type="HOGENOM" id="CLU_044121_2_1_1"/>
<feature type="domain" description="Protein kinase" evidence="2">
    <location>
        <begin position="29"/>
        <end position="376"/>
    </location>
</feature>
<feature type="compositionally biased region" description="Polar residues" evidence="1">
    <location>
        <begin position="1"/>
        <end position="21"/>
    </location>
</feature>
<gene>
    <name evidence="3" type="ORF">CERSUDRAFT_117760</name>
</gene>
<evidence type="ECO:0000259" key="2">
    <source>
        <dbReference type="PROSITE" id="PS50011"/>
    </source>
</evidence>
<feature type="region of interest" description="Disordered" evidence="1">
    <location>
        <begin position="1"/>
        <end position="38"/>
    </location>
</feature>
<dbReference type="GO" id="GO:0044773">
    <property type="term" value="P:mitotic DNA damage checkpoint signaling"/>
    <property type="evidence" value="ECO:0007669"/>
    <property type="project" value="TreeGrafter"/>
</dbReference>
<evidence type="ECO:0000313" key="4">
    <source>
        <dbReference type="Proteomes" id="UP000016930"/>
    </source>
</evidence>
<dbReference type="SUPFAM" id="SSF56112">
    <property type="entry name" value="Protein kinase-like (PK-like)"/>
    <property type="match status" value="1"/>
</dbReference>
<organism evidence="3 4">
    <name type="scientific">Ceriporiopsis subvermispora (strain B)</name>
    <name type="common">White-rot fungus</name>
    <name type="synonym">Gelatoporia subvermispora</name>
    <dbReference type="NCBI Taxonomy" id="914234"/>
    <lineage>
        <taxon>Eukaryota</taxon>
        <taxon>Fungi</taxon>
        <taxon>Dikarya</taxon>
        <taxon>Basidiomycota</taxon>
        <taxon>Agaricomycotina</taxon>
        <taxon>Agaricomycetes</taxon>
        <taxon>Polyporales</taxon>
        <taxon>Gelatoporiaceae</taxon>
        <taxon>Gelatoporia</taxon>
    </lineage>
</organism>
<dbReference type="Proteomes" id="UP000016930">
    <property type="component" value="Unassembled WGS sequence"/>
</dbReference>
<evidence type="ECO:0000256" key="1">
    <source>
        <dbReference type="SAM" id="MobiDB-lite"/>
    </source>
</evidence>
<dbReference type="Gene3D" id="1.10.510.10">
    <property type="entry name" value="Transferase(Phosphotransferase) domain 1"/>
    <property type="match status" value="1"/>
</dbReference>
<dbReference type="InterPro" id="IPR011009">
    <property type="entry name" value="Kinase-like_dom_sf"/>
</dbReference>
<sequence>MSTNGHEGTVRPGTTNENFDTANAPAEPVQDTATPGRGETLTEAEVWWRDRQVWLAERGYMLRPRYRPGWKPSWKGTTKRSWQVEDGIPPKSPYVLDATRTSDQKLVMLKQISKELHPFEVEIGQFFSTEPRSSDSRNHCVPILEVLQDPIDEDYQIIVMPLLRLQNSPPFETVGEILELFKQMFEGLHFMHEHRVAHRDVMILNVMMDPEPLFPDMYHPIKYNRTRDLRGKAKHRSRTERPTRYYLTDFGLSRKYTAEDPSPREYPIIGGDPTVPEFQGDKELEPSNPFPTDVYYAGNLIREEYLNLYLRLEFMNNLVEDMTQVDPTRRPAMTDVVSRFQEIISGLSPMLLRSRLPSREENMVTRLLYDVKHAIFTAGYILRRVPAVPRP</sequence>
<dbReference type="SMART" id="SM00220">
    <property type="entry name" value="S_TKc"/>
    <property type="match status" value="1"/>
</dbReference>
<dbReference type="EMBL" id="KB445805">
    <property type="protein sequence ID" value="EMD33655.1"/>
    <property type="molecule type" value="Genomic_DNA"/>
</dbReference>
<evidence type="ECO:0000313" key="3">
    <source>
        <dbReference type="EMBL" id="EMD33655.1"/>
    </source>
</evidence>
<dbReference type="AlphaFoldDB" id="M2QNA7"/>
<accession>M2QNA7</accession>
<feature type="region of interest" description="Disordered" evidence="1">
    <location>
        <begin position="261"/>
        <end position="284"/>
    </location>
</feature>
<dbReference type="PROSITE" id="PS50011">
    <property type="entry name" value="PROTEIN_KINASE_DOM"/>
    <property type="match status" value="1"/>
</dbReference>
<dbReference type="PANTHER" id="PTHR44167">
    <property type="entry name" value="OVARIAN-SPECIFIC SERINE/THREONINE-PROTEIN KINASE LOK-RELATED"/>
    <property type="match status" value="1"/>
</dbReference>
<dbReference type="OrthoDB" id="5987198at2759"/>
<dbReference type="GO" id="GO:0005634">
    <property type="term" value="C:nucleus"/>
    <property type="evidence" value="ECO:0007669"/>
    <property type="project" value="TreeGrafter"/>
</dbReference>
<dbReference type="STRING" id="914234.M2QNA7"/>
<name>M2QNA7_CERS8</name>